<dbReference type="Proteomes" id="UP001186974">
    <property type="component" value="Unassembled WGS sequence"/>
</dbReference>
<keyword evidence="2" id="KW-1185">Reference proteome</keyword>
<proteinExistence type="predicted"/>
<reference evidence="1" key="1">
    <citation type="submission" date="2024-09" db="EMBL/GenBank/DDBJ databases">
        <title>Black Yeasts Isolated from many extreme environments.</title>
        <authorList>
            <person name="Coleine C."/>
            <person name="Stajich J.E."/>
            <person name="Selbmann L."/>
        </authorList>
    </citation>
    <scope>NUCLEOTIDE SEQUENCE</scope>
    <source>
        <strain evidence="1">CCFEE 5737</strain>
    </source>
</reference>
<evidence type="ECO:0000313" key="2">
    <source>
        <dbReference type="Proteomes" id="UP001186974"/>
    </source>
</evidence>
<comment type="caution">
    <text evidence="1">The sequence shown here is derived from an EMBL/GenBank/DDBJ whole genome shotgun (WGS) entry which is preliminary data.</text>
</comment>
<sequence length="122" mass="12513">MDRETSRQDSTLAAPPPPEAAPEPISSPKTHDYATPVNSAGLAQALEKSQNSGQHAASGSVSSETAGKGTGSGGRRKSSIVEKLKDAWETVWDDGILPGGTKPSQKPPPGTVEKPEGSRPAA</sequence>
<gene>
    <name evidence="1" type="ORF">LTS18_004922</name>
</gene>
<evidence type="ECO:0000313" key="1">
    <source>
        <dbReference type="EMBL" id="KAK3081602.1"/>
    </source>
</evidence>
<protein>
    <submittedName>
        <fullName evidence="1">Uncharacterized protein</fullName>
    </submittedName>
</protein>
<organism evidence="1 2">
    <name type="scientific">Coniosporium uncinatum</name>
    <dbReference type="NCBI Taxonomy" id="93489"/>
    <lineage>
        <taxon>Eukaryota</taxon>
        <taxon>Fungi</taxon>
        <taxon>Dikarya</taxon>
        <taxon>Ascomycota</taxon>
        <taxon>Pezizomycotina</taxon>
        <taxon>Dothideomycetes</taxon>
        <taxon>Dothideomycetes incertae sedis</taxon>
        <taxon>Coniosporium</taxon>
    </lineage>
</organism>
<accession>A0ACC3DXR2</accession>
<dbReference type="EMBL" id="JAWDJW010000116">
    <property type="protein sequence ID" value="KAK3081602.1"/>
    <property type="molecule type" value="Genomic_DNA"/>
</dbReference>
<name>A0ACC3DXR2_9PEZI</name>